<dbReference type="InterPro" id="IPR018252">
    <property type="entry name" value="Annexin_repeat_CS"/>
</dbReference>
<keyword evidence="2 7" id="KW-0677">Repeat</keyword>
<organism evidence="8 9">
    <name type="scientific">Prunus armeniaca</name>
    <name type="common">Apricot</name>
    <name type="synonym">Armeniaca vulgaris</name>
    <dbReference type="NCBI Taxonomy" id="36596"/>
    <lineage>
        <taxon>Eukaryota</taxon>
        <taxon>Viridiplantae</taxon>
        <taxon>Streptophyta</taxon>
        <taxon>Embryophyta</taxon>
        <taxon>Tracheophyta</taxon>
        <taxon>Spermatophyta</taxon>
        <taxon>Magnoliopsida</taxon>
        <taxon>eudicotyledons</taxon>
        <taxon>Gunneridae</taxon>
        <taxon>Pentapetalae</taxon>
        <taxon>rosids</taxon>
        <taxon>fabids</taxon>
        <taxon>Rosales</taxon>
        <taxon>Rosaceae</taxon>
        <taxon>Amygdaloideae</taxon>
        <taxon>Amygdaleae</taxon>
        <taxon>Prunus</taxon>
    </lineage>
</organism>
<dbReference type="InterPro" id="IPR018502">
    <property type="entry name" value="Annexin_repeat"/>
</dbReference>
<feature type="binding site" evidence="6">
    <location>
        <position position="24"/>
    </location>
    <ligand>
        <name>Ca(2+)</name>
        <dbReference type="ChEBI" id="CHEBI:29108"/>
        <label>1</label>
    </ligand>
</feature>
<feature type="binding site" evidence="6">
    <location>
        <position position="187"/>
    </location>
    <ligand>
        <name>Ca(2+)</name>
        <dbReference type="ChEBI" id="CHEBI:29108"/>
        <label>1</label>
    </ligand>
</feature>
<dbReference type="GO" id="GO:0009414">
    <property type="term" value="P:response to water deprivation"/>
    <property type="evidence" value="ECO:0007669"/>
    <property type="project" value="TreeGrafter"/>
</dbReference>
<comment type="similarity">
    <text evidence="7">Belongs to the annexin family.</text>
</comment>
<evidence type="ECO:0000256" key="1">
    <source>
        <dbReference type="ARBA" id="ARBA00022723"/>
    </source>
</evidence>
<dbReference type="InterPro" id="IPR009118">
    <property type="entry name" value="AnnexinD_plant"/>
</dbReference>
<protein>
    <recommendedName>
        <fullName evidence="7">Annexin</fullName>
    </recommendedName>
</protein>
<dbReference type="FunFam" id="1.10.220.10:FF:000001">
    <property type="entry name" value="Annexin"/>
    <property type="match status" value="1"/>
</dbReference>
<keyword evidence="4 7" id="KW-0041">Annexin</keyword>
<feature type="binding site" evidence="6">
    <location>
        <position position="233"/>
    </location>
    <ligand>
        <name>Ca(2+)</name>
        <dbReference type="ChEBI" id="CHEBI:29108"/>
        <label>1</label>
    </ligand>
</feature>
<feature type="binding site" evidence="6">
    <location>
        <position position="183"/>
    </location>
    <ligand>
        <name>Ca(2+)</name>
        <dbReference type="ChEBI" id="CHEBI:29108"/>
        <label>1</label>
    </ligand>
</feature>
<dbReference type="PANTHER" id="PTHR10502">
    <property type="entry name" value="ANNEXIN"/>
    <property type="match status" value="1"/>
</dbReference>
<dbReference type="GO" id="GO:0005509">
    <property type="term" value="F:calcium ion binding"/>
    <property type="evidence" value="ECO:0007669"/>
    <property type="project" value="InterPro"/>
</dbReference>
<dbReference type="InterPro" id="IPR001464">
    <property type="entry name" value="Annexin"/>
</dbReference>
<name>A0A6J5TT12_PRUAR</name>
<feature type="binding site" evidence="6">
    <location>
        <position position="68"/>
    </location>
    <ligand>
        <name>Ca(2+)</name>
        <dbReference type="ChEBI" id="CHEBI:29108"/>
        <label>1</label>
    </ligand>
</feature>
<dbReference type="EMBL" id="CAEKDK010000001">
    <property type="protein sequence ID" value="CAB4267131.1"/>
    <property type="molecule type" value="Genomic_DNA"/>
</dbReference>
<keyword evidence="3 6" id="KW-0106">Calcium</keyword>
<evidence type="ECO:0000256" key="6">
    <source>
        <dbReference type="PIRSR" id="PIRSR609118-1"/>
    </source>
</evidence>
<evidence type="ECO:0000256" key="4">
    <source>
        <dbReference type="ARBA" id="ARBA00023216"/>
    </source>
</evidence>
<feature type="binding site" evidence="6">
    <location>
        <position position="26"/>
    </location>
    <ligand>
        <name>Ca(2+)</name>
        <dbReference type="ChEBI" id="CHEBI:29108"/>
        <label>1</label>
    </ligand>
</feature>
<dbReference type="PANTHER" id="PTHR10502:SF104">
    <property type="entry name" value="ANNEXIN D1"/>
    <property type="match status" value="1"/>
</dbReference>
<dbReference type="GO" id="GO:0005886">
    <property type="term" value="C:plasma membrane"/>
    <property type="evidence" value="ECO:0007669"/>
    <property type="project" value="TreeGrafter"/>
</dbReference>
<dbReference type="Proteomes" id="UP000507222">
    <property type="component" value="Unassembled WGS sequence"/>
</dbReference>
<dbReference type="SUPFAM" id="SSF47874">
    <property type="entry name" value="Annexin"/>
    <property type="match status" value="1"/>
</dbReference>
<dbReference type="GO" id="GO:0009409">
    <property type="term" value="P:response to cold"/>
    <property type="evidence" value="ECO:0007669"/>
    <property type="project" value="TreeGrafter"/>
</dbReference>
<dbReference type="FunFam" id="1.10.220.10:FF:000006">
    <property type="entry name" value="Annexin"/>
    <property type="match status" value="1"/>
</dbReference>
<feature type="binding site" evidence="6">
    <location>
        <position position="227"/>
    </location>
    <ligand>
        <name>Ca(2+)</name>
        <dbReference type="ChEBI" id="CHEBI:29108"/>
        <label>1</label>
    </ligand>
</feature>
<evidence type="ECO:0000256" key="2">
    <source>
        <dbReference type="ARBA" id="ARBA00022737"/>
    </source>
</evidence>
<proteinExistence type="inferred from homology"/>
<keyword evidence="1 6" id="KW-0479">Metal-binding</keyword>
<sequence>MSTLRVPQQVPPASEDCEQLKKAFKGWGTNEDLIISILGHRNAAQRKVIRQTYAEAYGEDLLKELEKELTSDFERSILLWTLDPAERDAFLANEATKKWTKSNQVLAEIACSRSSHELLMARQAYHSRYKKSLEEDVAHHTTGDFRKDLKADPKDEYLAILRATIKCLVRPEKYFEKSLRLAINKRGTDEGALSRVVTTRAEVDMKLIKEQYHKRNSVTLDQAIKKDTTGDYEKMLLALVGHEDA</sequence>
<evidence type="ECO:0000256" key="7">
    <source>
        <dbReference type="RuleBase" id="RU003540"/>
    </source>
</evidence>
<evidence type="ECO:0000313" key="9">
    <source>
        <dbReference type="Proteomes" id="UP000507222"/>
    </source>
</evidence>
<comment type="domain">
    <text evidence="7">A pair of annexin repeats may form one binding site for calcium and phospholipid.</text>
</comment>
<accession>A0A6J5TT12</accession>
<feature type="binding site" evidence="6">
    <location>
        <position position="228"/>
    </location>
    <ligand>
        <name>Ca(2+)</name>
        <dbReference type="ChEBI" id="CHEBI:29108"/>
        <label>1</label>
    </ligand>
</feature>
<dbReference type="PRINTS" id="PR01814">
    <property type="entry name" value="ANNEXINPLANT"/>
</dbReference>
<dbReference type="Pfam" id="PF00191">
    <property type="entry name" value="Annexin"/>
    <property type="match status" value="3"/>
</dbReference>
<evidence type="ECO:0000256" key="3">
    <source>
        <dbReference type="ARBA" id="ARBA00022837"/>
    </source>
</evidence>
<dbReference type="GO" id="GO:0009408">
    <property type="term" value="P:response to heat"/>
    <property type="evidence" value="ECO:0007669"/>
    <property type="project" value="TreeGrafter"/>
</dbReference>
<evidence type="ECO:0000313" key="8">
    <source>
        <dbReference type="EMBL" id="CAB4267131.1"/>
    </source>
</evidence>
<dbReference type="SMART" id="SM00335">
    <property type="entry name" value="ANX"/>
    <property type="match status" value="3"/>
</dbReference>
<dbReference type="GO" id="GO:0001786">
    <property type="term" value="F:phosphatidylserine binding"/>
    <property type="evidence" value="ECO:0007669"/>
    <property type="project" value="TreeGrafter"/>
</dbReference>
<reference evidence="8 9" key="1">
    <citation type="submission" date="2020-05" db="EMBL/GenBank/DDBJ databases">
        <authorList>
            <person name="Campoy J."/>
            <person name="Schneeberger K."/>
            <person name="Spophaly S."/>
        </authorList>
    </citation>
    <scope>NUCLEOTIDE SEQUENCE [LARGE SCALE GENOMIC DNA]</scope>
    <source>
        <strain evidence="8">PruArmRojPasFocal</strain>
    </source>
</reference>
<dbReference type="Gene3D" id="1.10.220.10">
    <property type="entry name" value="Annexin"/>
    <property type="match status" value="3"/>
</dbReference>
<gene>
    <name evidence="8" type="ORF">CURHAP_LOCUS9708</name>
</gene>
<evidence type="ECO:0000256" key="5">
    <source>
        <dbReference type="ARBA" id="ARBA00023302"/>
    </source>
</evidence>
<dbReference type="PROSITE" id="PS00223">
    <property type="entry name" value="ANNEXIN_1"/>
    <property type="match status" value="1"/>
</dbReference>
<dbReference type="AlphaFoldDB" id="A0A6J5TT12"/>
<dbReference type="GO" id="GO:0005544">
    <property type="term" value="F:calcium-dependent phospholipid binding"/>
    <property type="evidence" value="ECO:0007669"/>
    <property type="project" value="UniProtKB-KW"/>
</dbReference>
<dbReference type="PRINTS" id="PR00196">
    <property type="entry name" value="ANNEXIN"/>
</dbReference>
<dbReference type="PROSITE" id="PS51897">
    <property type="entry name" value="ANNEXIN_2"/>
    <property type="match status" value="3"/>
</dbReference>
<dbReference type="GO" id="GO:0009651">
    <property type="term" value="P:response to salt stress"/>
    <property type="evidence" value="ECO:0007669"/>
    <property type="project" value="TreeGrafter"/>
</dbReference>
<feature type="binding site" evidence="6">
    <location>
        <position position="185"/>
    </location>
    <ligand>
        <name>Ca(2+)</name>
        <dbReference type="ChEBI" id="CHEBI:29108"/>
        <label>1</label>
    </ligand>
</feature>
<dbReference type="FunFam" id="1.10.220.10:FF:000008">
    <property type="entry name" value="Annexin"/>
    <property type="match status" value="1"/>
</dbReference>
<dbReference type="InterPro" id="IPR037104">
    <property type="entry name" value="Annexin_sf"/>
</dbReference>
<keyword evidence="5 7" id="KW-0111">Calcium/phospholipid-binding</keyword>
<feature type="binding site" evidence="6">
    <location>
        <position position="28"/>
    </location>
    <ligand>
        <name>Ca(2+)</name>
        <dbReference type="ChEBI" id="CHEBI:29108"/>
        <label>1</label>
    </ligand>
</feature>
<dbReference type="GO" id="GO:0005737">
    <property type="term" value="C:cytoplasm"/>
    <property type="evidence" value="ECO:0007669"/>
    <property type="project" value="TreeGrafter"/>
</dbReference>